<gene>
    <name evidence="1" type="ORF">MCYG_02847</name>
</gene>
<proteinExistence type="predicted"/>
<dbReference type="OMA" id="YIFHEEP"/>
<organism evidence="1 2">
    <name type="scientific">Arthroderma otae (strain ATCC MYA-4605 / CBS 113480)</name>
    <name type="common">Microsporum canis</name>
    <dbReference type="NCBI Taxonomy" id="554155"/>
    <lineage>
        <taxon>Eukaryota</taxon>
        <taxon>Fungi</taxon>
        <taxon>Dikarya</taxon>
        <taxon>Ascomycota</taxon>
        <taxon>Pezizomycotina</taxon>
        <taxon>Eurotiomycetes</taxon>
        <taxon>Eurotiomycetidae</taxon>
        <taxon>Onygenales</taxon>
        <taxon>Arthrodermataceae</taxon>
        <taxon>Microsporum</taxon>
    </lineage>
</organism>
<dbReference type="AlphaFoldDB" id="C5FK06"/>
<keyword evidence="2" id="KW-1185">Reference proteome</keyword>
<dbReference type="HOGENOM" id="CLU_156752_0_0_1"/>
<evidence type="ECO:0000313" key="2">
    <source>
        <dbReference type="Proteomes" id="UP000002035"/>
    </source>
</evidence>
<reference evidence="2" key="1">
    <citation type="journal article" date="2012" name="MBio">
        <title>Comparative genome analysis of Trichophyton rubrum and related dermatophytes reveals candidate genes involved in infection.</title>
        <authorList>
            <person name="Martinez D.A."/>
            <person name="Oliver B.G."/>
            <person name="Graeser Y."/>
            <person name="Goldberg J.M."/>
            <person name="Li W."/>
            <person name="Martinez-Rossi N.M."/>
            <person name="Monod M."/>
            <person name="Shelest E."/>
            <person name="Barton R.C."/>
            <person name="Birch E."/>
            <person name="Brakhage A.A."/>
            <person name="Chen Z."/>
            <person name="Gurr S.J."/>
            <person name="Heiman D."/>
            <person name="Heitman J."/>
            <person name="Kosti I."/>
            <person name="Rossi A."/>
            <person name="Saif S."/>
            <person name="Samalova M."/>
            <person name="Saunders C.W."/>
            <person name="Shea T."/>
            <person name="Summerbell R.C."/>
            <person name="Xu J."/>
            <person name="Young S."/>
            <person name="Zeng Q."/>
            <person name="Birren B.W."/>
            <person name="Cuomo C.A."/>
            <person name="White T.C."/>
        </authorList>
    </citation>
    <scope>NUCLEOTIDE SEQUENCE [LARGE SCALE GENOMIC DNA]</scope>
    <source>
        <strain evidence="2">ATCC MYA-4605 / CBS 113480</strain>
    </source>
</reference>
<dbReference type="OrthoDB" id="4520292at2759"/>
<evidence type="ECO:0000313" key="1">
    <source>
        <dbReference type="EMBL" id="EEQ30028.1"/>
    </source>
</evidence>
<dbReference type="eggNOG" id="ENOG502RQ4K">
    <property type="taxonomic scope" value="Eukaryota"/>
</dbReference>
<name>C5FK06_ARTOC</name>
<dbReference type="RefSeq" id="XP_002847341.1">
    <property type="nucleotide sequence ID" value="XM_002847295.1"/>
</dbReference>
<accession>C5FK06</accession>
<dbReference type="Proteomes" id="UP000002035">
    <property type="component" value="Unassembled WGS sequence"/>
</dbReference>
<dbReference type="EMBL" id="DS995703">
    <property type="protein sequence ID" value="EEQ30028.1"/>
    <property type="molecule type" value="Genomic_DNA"/>
</dbReference>
<dbReference type="GeneID" id="9222824"/>
<sequence length="152" mass="16628">MAPTTHYLDEVGRGLLKILQQAFLDGVIVAGPMEDNSNVKYSNKSLNGYVAPLLKHLGMGDLGYTAWKIRTRITVNNKTGPEYIIPIIISETACFVPGGSPTKGMYIFHEEPVDIIPTLLCLFVGKIPVTAMPDDRKDGILNPSSMEKIPGR</sequence>
<protein>
    <submittedName>
        <fullName evidence="1">Uncharacterized protein</fullName>
    </submittedName>
</protein>
<dbReference type="VEuPathDB" id="FungiDB:MCYG_02847"/>